<organism evidence="10 11">
    <name type="scientific">Thraustotheca clavata</name>
    <dbReference type="NCBI Taxonomy" id="74557"/>
    <lineage>
        <taxon>Eukaryota</taxon>
        <taxon>Sar</taxon>
        <taxon>Stramenopiles</taxon>
        <taxon>Oomycota</taxon>
        <taxon>Saprolegniomycetes</taxon>
        <taxon>Saprolegniales</taxon>
        <taxon>Achlyaceae</taxon>
        <taxon>Thraustotheca</taxon>
    </lineage>
</organism>
<feature type="transmembrane region" description="Helical" evidence="9">
    <location>
        <begin position="141"/>
        <end position="158"/>
    </location>
</feature>
<feature type="binding site" evidence="7">
    <location>
        <position position="12"/>
    </location>
    <ligand>
        <name>Ca(2+)</name>
        <dbReference type="ChEBI" id="CHEBI:29108"/>
    </ligand>
</feature>
<dbReference type="PANTHER" id="PTHR46852">
    <property type="entry name" value="ALKALINE CERAMIDASE"/>
    <property type="match status" value="1"/>
</dbReference>
<dbReference type="STRING" id="74557.A0A1V9ZFK6"/>
<feature type="binding site" evidence="8">
    <location>
        <position position="204"/>
    </location>
    <ligand>
        <name>Zn(2+)</name>
        <dbReference type="ChEBI" id="CHEBI:29105"/>
        <note>catalytic</note>
    </ligand>
</feature>
<dbReference type="GO" id="GO:0016020">
    <property type="term" value="C:membrane"/>
    <property type="evidence" value="ECO:0007669"/>
    <property type="project" value="UniProtKB-SubCell"/>
</dbReference>
<dbReference type="GO" id="GO:0046872">
    <property type="term" value="F:metal ion binding"/>
    <property type="evidence" value="ECO:0007669"/>
    <property type="project" value="UniProtKB-KW"/>
</dbReference>
<feature type="binding site" evidence="7">
    <location>
        <position position="15"/>
    </location>
    <ligand>
        <name>Ca(2+)</name>
        <dbReference type="ChEBI" id="CHEBI:29108"/>
    </ligand>
</feature>
<comment type="similarity">
    <text evidence="2">Belongs to the alkaline ceramidase family.</text>
</comment>
<comment type="caution">
    <text evidence="10">The sequence shown here is derived from an EMBL/GenBank/DDBJ whole genome shotgun (WGS) entry which is preliminary data.</text>
</comment>
<dbReference type="Pfam" id="PF05875">
    <property type="entry name" value="Ceramidase"/>
    <property type="match status" value="1"/>
</dbReference>
<dbReference type="OrthoDB" id="187171at2759"/>
<feature type="transmembrane region" description="Helical" evidence="9">
    <location>
        <begin position="117"/>
        <end position="135"/>
    </location>
</feature>
<reference evidence="10 11" key="1">
    <citation type="journal article" date="2014" name="Genome Biol. Evol.">
        <title>The secreted proteins of Achlya hypogyna and Thraustotheca clavata identify the ancestral oomycete secretome and reveal gene acquisitions by horizontal gene transfer.</title>
        <authorList>
            <person name="Misner I."/>
            <person name="Blouin N."/>
            <person name="Leonard G."/>
            <person name="Richards T.A."/>
            <person name="Lane C.E."/>
        </authorList>
    </citation>
    <scope>NUCLEOTIDE SEQUENCE [LARGE SCALE GENOMIC DNA]</scope>
    <source>
        <strain evidence="10 11">ATCC 34112</strain>
    </source>
</reference>
<dbReference type="Proteomes" id="UP000243217">
    <property type="component" value="Unassembled WGS sequence"/>
</dbReference>
<keyword evidence="7" id="KW-0106">Calcium</keyword>
<evidence type="ECO:0000256" key="5">
    <source>
        <dbReference type="ARBA" id="ARBA00022989"/>
    </source>
</evidence>
<dbReference type="AlphaFoldDB" id="A0A1V9ZFK6"/>
<gene>
    <name evidence="10" type="ORF">THRCLA_21986</name>
</gene>
<dbReference type="GO" id="GO:0006672">
    <property type="term" value="P:ceramide metabolic process"/>
    <property type="evidence" value="ECO:0007669"/>
    <property type="project" value="InterPro"/>
</dbReference>
<proteinExistence type="inferred from homology"/>
<feature type="binding site" evidence="7">
    <location>
        <position position="17"/>
    </location>
    <ligand>
        <name>Ca(2+)</name>
        <dbReference type="ChEBI" id="CHEBI:29108"/>
    </ligand>
</feature>
<name>A0A1V9ZFK6_9STRA</name>
<feature type="transmembrane region" description="Helical" evidence="9">
    <location>
        <begin position="170"/>
        <end position="189"/>
    </location>
</feature>
<evidence type="ECO:0000256" key="7">
    <source>
        <dbReference type="PIRSR" id="PIRSR608901-1"/>
    </source>
</evidence>
<keyword evidence="11" id="KW-1185">Reference proteome</keyword>
<feature type="transmembrane region" description="Helical" evidence="9">
    <location>
        <begin position="20"/>
        <end position="45"/>
    </location>
</feature>
<feature type="transmembrane region" description="Helical" evidence="9">
    <location>
        <begin position="201"/>
        <end position="221"/>
    </location>
</feature>
<dbReference type="GO" id="GO:0016811">
    <property type="term" value="F:hydrolase activity, acting on carbon-nitrogen (but not peptide) bonds, in linear amides"/>
    <property type="evidence" value="ECO:0007669"/>
    <property type="project" value="InterPro"/>
</dbReference>
<evidence type="ECO:0000256" key="6">
    <source>
        <dbReference type="ARBA" id="ARBA00023136"/>
    </source>
</evidence>
<feature type="binding site" evidence="8">
    <location>
        <position position="74"/>
    </location>
    <ligand>
        <name>Zn(2+)</name>
        <dbReference type="ChEBI" id="CHEBI:29105"/>
        <note>catalytic</note>
    </ligand>
</feature>
<comment type="subcellular location">
    <subcellularLocation>
        <location evidence="1">Membrane</location>
        <topology evidence="1">Multi-pass membrane protein</topology>
    </subcellularLocation>
</comment>
<evidence type="ECO:0000256" key="2">
    <source>
        <dbReference type="ARBA" id="ARBA00009780"/>
    </source>
</evidence>
<dbReference type="InterPro" id="IPR044219">
    <property type="entry name" value="ACER_plant"/>
</dbReference>
<dbReference type="EMBL" id="JNBS01001952">
    <property type="protein sequence ID" value="OQR96727.1"/>
    <property type="molecule type" value="Genomic_DNA"/>
</dbReference>
<keyword evidence="5 9" id="KW-1133">Transmembrane helix</keyword>
<feature type="binding site" evidence="8">
    <location>
        <position position="200"/>
    </location>
    <ligand>
        <name>Zn(2+)</name>
        <dbReference type="ChEBI" id="CHEBI:29105"/>
        <note>catalytic</note>
    </ligand>
</feature>
<evidence type="ECO:0000256" key="9">
    <source>
        <dbReference type="SAM" id="Phobius"/>
    </source>
</evidence>
<feature type="binding site" evidence="7">
    <location>
        <position position="13"/>
    </location>
    <ligand>
        <name>Ca(2+)</name>
        <dbReference type="ChEBI" id="CHEBI:29108"/>
    </ligand>
</feature>
<keyword evidence="8" id="KW-0862">Zinc</keyword>
<comment type="cofactor">
    <cofactor evidence="8">
        <name>Zn(2+)</name>
        <dbReference type="ChEBI" id="CHEBI:29105"/>
    </cofactor>
</comment>
<protein>
    <submittedName>
        <fullName evidence="10">Alkaline phytoceramidase (APHC)</fullName>
    </submittedName>
</protein>
<sequence>MGYWDPVSSTIDWCEPNYVVSYYIAEFWNTISNLSFLVLGFYGLYRSIVLEFEWRFILMYTNVMIVGLGSAMFHGSLTLISQQCDETPMIWSMLIWTYILYSPLWQGNYACEIAMRWLLALFGIGFAIAHAMYSFVLAFQLLFAGMCLFCLVRVYLYYIEIPSIPARRLAKSYICTALIGTACWMLDYHHCDNKFNLYGHAWWHFFMGLNAYYGPLFTQYVRAHQLKWSPAVANTKVVLLSTILIDKQLESKSE</sequence>
<dbReference type="GO" id="GO:0006914">
    <property type="term" value="P:autophagy"/>
    <property type="evidence" value="ECO:0007669"/>
    <property type="project" value="InterPro"/>
</dbReference>
<dbReference type="GO" id="GO:0098542">
    <property type="term" value="P:defense response to other organism"/>
    <property type="evidence" value="ECO:0007669"/>
    <property type="project" value="InterPro"/>
</dbReference>
<dbReference type="GO" id="GO:0009651">
    <property type="term" value="P:response to salt stress"/>
    <property type="evidence" value="ECO:0007669"/>
    <property type="project" value="InterPro"/>
</dbReference>
<dbReference type="PANTHER" id="PTHR46852:SF1">
    <property type="entry name" value="ALKALINE PHYTOCERAMIDASE FAMILY PROTEIN, EXPRESSED"/>
    <property type="match status" value="1"/>
</dbReference>
<evidence type="ECO:0000256" key="4">
    <source>
        <dbReference type="ARBA" id="ARBA00022801"/>
    </source>
</evidence>
<evidence type="ECO:0000256" key="3">
    <source>
        <dbReference type="ARBA" id="ARBA00022692"/>
    </source>
</evidence>
<keyword evidence="7" id="KW-0479">Metal-binding</keyword>
<feature type="binding site" evidence="7">
    <location>
        <position position="26"/>
    </location>
    <ligand>
        <name>Ca(2+)</name>
        <dbReference type="ChEBI" id="CHEBI:29108"/>
    </ligand>
</feature>
<evidence type="ECO:0000256" key="8">
    <source>
        <dbReference type="PIRSR" id="PIRSR608901-2"/>
    </source>
</evidence>
<feature type="transmembrane region" description="Helical" evidence="9">
    <location>
        <begin position="89"/>
        <end position="105"/>
    </location>
</feature>
<keyword evidence="6 9" id="KW-0472">Membrane</keyword>
<evidence type="ECO:0000313" key="10">
    <source>
        <dbReference type="EMBL" id="OQR96727.1"/>
    </source>
</evidence>
<feature type="transmembrane region" description="Helical" evidence="9">
    <location>
        <begin position="57"/>
        <end position="77"/>
    </location>
</feature>
<dbReference type="InterPro" id="IPR008901">
    <property type="entry name" value="ACER"/>
</dbReference>
<keyword evidence="4" id="KW-0378">Hydrolase</keyword>
<keyword evidence="3 9" id="KW-0812">Transmembrane</keyword>
<evidence type="ECO:0000313" key="11">
    <source>
        <dbReference type="Proteomes" id="UP000243217"/>
    </source>
</evidence>
<evidence type="ECO:0000256" key="1">
    <source>
        <dbReference type="ARBA" id="ARBA00004141"/>
    </source>
</evidence>
<accession>A0A1V9ZFK6</accession>